<protein>
    <submittedName>
        <fullName evidence="1">Uncharacterized protein</fullName>
    </submittedName>
</protein>
<gene>
    <name evidence="1" type="ORF">NLG97_g9285</name>
</gene>
<name>A0ACC1QHX6_9HYPO</name>
<dbReference type="EMBL" id="JANAKD010001870">
    <property type="protein sequence ID" value="KAJ3475964.1"/>
    <property type="molecule type" value="Genomic_DNA"/>
</dbReference>
<comment type="caution">
    <text evidence="1">The sequence shown here is derived from an EMBL/GenBank/DDBJ whole genome shotgun (WGS) entry which is preliminary data.</text>
</comment>
<dbReference type="Proteomes" id="UP001148737">
    <property type="component" value="Unassembled WGS sequence"/>
</dbReference>
<accession>A0ACC1QHX6</accession>
<evidence type="ECO:0000313" key="1">
    <source>
        <dbReference type="EMBL" id="KAJ3475964.1"/>
    </source>
</evidence>
<evidence type="ECO:0000313" key="2">
    <source>
        <dbReference type="Proteomes" id="UP001148737"/>
    </source>
</evidence>
<reference evidence="1" key="1">
    <citation type="submission" date="2022-07" db="EMBL/GenBank/DDBJ databases">
        <title>Genome Sequence of Lecanicillium saksenae.</title>
        <authorList>
            <person name="Buettner E."/>
        </authorList>
    </citation>
    <scope>NUCLEOTIDE SEQUENCE</scope>
    <source>
        <strain evidence="1">VT-O1</strain>
    </source>
</reference>
<sequence>MSSVSGYSSGVPESINEIFGHPGEKKPWGHDRAPSSIYQHNREDSTAAPKSSGVSQQPQLAMAATSSDMSWLNLGDQNRK</sequence>
<keyword evidence="2" id="KW-1185">Reference proteome</keyword>
<proteinExistence type="predicted"/>
<organism evidence="1 2">
    <name type="scientific">Lecanicillium saksenae</name>
    <dbReference type="NCBI Taxonomy" id="468837"/>
    <lineage>
        <taxon>Eukaryota</taxon>
        <taxon>Fungi</taxon>
        <taxon>Dikarya</taxon>
        <taxon>Ascomycota</taxon>
        <taxon>Pezizomycotina</taxon>
        <taxon>Sordariomycetes</taxon>
        <taxon>Hypocreomycetidae</taxon>
        <taxon>Hypocreales</taxon>
        <taxon>Cordycipitaceae</taxon>
        <taxon>Lecanicillium</taxon>
    </lineage>
</organism>